<keyword evidence="3" id="KW-0862">Zinc</keyword>
<name>A0A9W7KSI2_9STRA</name>
<proteinExistence type="predicted"/>
<feature type="compositionally biased region" description="Low complexity" evidence="5">
    <location>
        <begin position="136"/>
        <end position="150"/>
    </location>
</feature>
<evidence type="ECO:0000259" key="7">
    <source>
        <dbReference type="PROSITE" id="PS51745"/>
    </source>
</evidence>
<dbReference type="InterPro" id="IPR000270">
    <property type="entry name" value="PB1_dom"/>
</dbReference>
<evidence type="ECO:0000313" key="9">
    <source>
        <dbReference type="Proteomes" id="UP001165122"/>
    </source>
</evidence>
<dbReference type="GO" id="GO:0008270">
    <property type="term" value="F:zinc ion binding"/>
    <property type="evidence" value="ECO:0007669"/>
    <property type="project" value="UniProtKB-KW"/>
</dbReference>
<gene>
    <name evidence="8" type="ORF">TrLO_g418</name>
</gene>
<evidence type="ECO:0000259" key="6">
    <source>
        <dbReference type="PROSITE" id="PS50135"/>
    </source>
</evidence>
<dbReference type="CDD" id="cd02249">
    <property type="entry name" value="ZZ"/>
    <property type="match status" value="1"/>
</dbReference>
<dbReference type="InterPro" id="IPR000433">
    <property type="entry name" value="Znf_ZZ"/>
</dbReference>
<evidence type="ECO:0000256" key="3">
    <source>
        <dbReference type="ARBA" id="ARBA00022833"/>
    </source>
</evidence>
<accession>A0A9W7KSI2</accession>
<protein>
    <submittedName>
        <fullName evidence="8">Uncharacterized protein</fullName>
    </submittedName>
</protein>
<feature type="compositionally biased region" description="Pro residues" evidence="5">
    <location>
        <begin position="289"/>
        <end position="303"/>
    </location>
</feature>
<dbReference type="InterPro" id="IPR052260">
    <property type="entry name" value="Autophagy_Rcpt_SigReg"/>
</dbReference>
<dbReference type="InterPro" id="IPR053793">
    <property type="entry name" value="PB1-like"/>
</dbReference>
<feature type="compositionally biased region" description="Basic residues" evidence="5">
    <location>
        <begin position="121"/>
        <end position="135"/>
    </location>
</feature>
<keyword evidence="9" id="KW-1185">Reference proteome</keyword>
<dbReference type="SUPFAM" id="SSF54277">
    <property type="entry name" value="CAD &amp; PB1 domains"/>
    <property type="match status" value="1"/>
</dbReference>
<evidence type="ECO:0000256" key="4">
    <source>
        <dbReference type="PROSITE-ProRule" id="PRU00228"/>
    </source>
</evidence>
<dbReference type="SUPFAM" id="SSF57850">
    <property type="entry name" value="RING/U-box"/>
    <property type="match status" value="1"/>
</dbReference>
<reference evidence="9" key="1">
    <citation type="journal article" date="2023" name="Commun. Biol.">
        <title>Genome analysis of Parmales, the sister group of diatoms, reveals the evolutionary specialization of diatoms from phago-mixotrophs to photoautotrophs.</title>
        <authorList>
            <person name="Ban H."/>
            <person name="Sato S."/>
            <person name="Yoshikawa S."/>
            <person name="Yamada K."/>
            <person name="Nakamura Y."/>
            <person name="Ichinomiya M."/>
            <person name="Sato N."/>
            <person name="Blanc-Mathieu R."/>
            <person name="Endo H."/>
            <person name="Kuwata A."/>
            <person name="Ogata H."/>
        </authorList>
    </citation>
    <scope>NUCLEOTIDE SEQUENCE [LARGE SCALE GENOMIC DNA]</scope>
    <source>
        <strain evidence="9">NIES 3700</strain>
    </source>
</reference>
<feature type="region of interest" description="Disordered" evidence="5">
    <location>
        <begin position="121"/>
        <end position="150"/>
    </location>
</feature>
<keyword evidence="1" id="KW-0479">Metal-binding</keyword>
<comment type="caution">
    <text evidence="8">The sequence shown here is derived from an EMBL/GenBank/DDBJ whole genome shotgun (WGS) entry which is preliminary data.</text>
</comment>
<dbReference type="Pfam" id="PF00564">
    <property type="entry name" value="PB1"/>
    <property type="match status" value="1"/>
</dbReference>
<organism evidence="8 9">
    <name type="scientific">Triparma laevis f. longispina</name>
    <dbReference type="NCBI Taxonomy" id="1714387"/>
    <lineage>
        <taxon>Eukaryota</taxon>
        <taxon>Sar</taxon>
        <taxon>Stramenopiles</taxon>
        <taxon>Ochrophyta</taxon>
        <taxon>Bolidophyceae</taxon>
        <taxon>Parmales</taxon>
        <taxon>Triparmaceae</taxon>
        <taxon>Triparma</taxon>
    </lineage>
</organism>
<dbReference type="PROSITE" id="PS51745">
    <property type="entry name" value="PB1"/>
    <property type="match status" value="1"/>
</dbReference>
<dbReference type="Gene3D" id="3.10.20.90">
    <property type="entry name" value="Phosphatidylinositol 3-kinase Catalytic Subunit, Chain A, domain 1"/>
    <property type="match status" value="1"/>
</dbReference>
<sequence>MLYKIVSKDLIRVVDSANASTYSELAAFLTQTFPDHQKLNLSYEDEDGDQITVMDEADMAIARASFNQRELLKVKFQVTYDEKKPAAPAPPPPPSPPISTIVIDVMENLKDLLHTGAKNLRPTRHHRSHPHHGPPHHNGPSHHNGNNGPSIHHRFTCDGCEMSPIIGPRFHCKDLANYDLCQSCHTSVLSSGSGSSTLRYDKISSPEGRNLRQRFRRWQRRQCPPAEDPMSALIEEAIKRSLEDQKGKVLSEIVEKKKEGGEEDVKPPAVPTATAGTTVGSTSGSTVPPVSPVTTSPPVPPAPTFSSGTSSPTADWDVIESDFLQINNDEVLARACELMGSALFDDTTKDEKEEKEEEENIVKPGTDENQQILQNRYAEQLSQLSTLGLTSRFGLPTILDILERLTAAGIGSEEIKVISTEQVIHELLKEEK</sequence>
<dbReference type="Proteomes" id="UP001165122">
    <property type="component" value="Unassembled WGS sequence"/>
</dbReference>
<feature type="compositionally biased region" description="Low complexity" evidence="5">
    <location>
        <begin position="271"/>
        <end position="288"/>
    </location>
</feature>
<evidence type="ECO:0000256" key="5">
    <source>
        <dbReference type="SAM" id="MobiDB-lite"/>
    </source>
</evidence>
<dbReference type="PANTHER" id="PTHR15090">
    <property type="entry name" value="SEQUESTOSOME 1-RELATED"/>
    <property type="match status" value="1"/>
</dbReference>
<dbReference type="OrthoDB" id="10064100at2759"/>
<dbReference type="InterPro" id="IPR043145">
    <property type="entry name" value="Znf_ZZ_sf"/>
</dbReference>
<evidence type="ECO:0000313" key="8">
    <source>
        <dbReference type="EMBL" id="GMI09830.1"/>
    </source>
</evidence>
<dbReference type="SMART" id="SM00291">
    <property type="entry name" value="ZnF_ZZ"/>
    <property type="match status" value="1"/>
</dbReference>
<dbReference type="Gene3D" id="3.30.60.90">
    <property type="match status" value="1"/>
</dbReference>
<evidence type="ECO:0000256" key="1">
    <source>
        <dbReference type="ARBA" id="ARBA00022723"/>
    </source>
</evidence>
<feature type="domain" description="ZZ-type" evidence="6">
    <location>
        <begin position="152"/>
        <end position="208"/>
    </location>
</feature>
<feature type="compositionally biased region" description="Basic and acidic residues" evidence="5">
    <location>
        <begin position="257"/>
        <end position="266"/>
    </location>
</feature>
<dbReference type="AlphaFoldDB" id="A0A9W7KSI2"/>
<dbReference type="PROSITE" id="PS50135">
    <property type="entry name" value="ZF_ZZ_2"/>
    <property type="match status" value="1"/>
</dbReference>
<dbReference type="EMBL" id="BRXW01000141">
    <property type="protein sequence ID" value="GMI09830.1"/>
    <property type="molecule type" value="Genomic_DNA"/>
</dbReference>
<dbReference type="Pfam" id="PF00569">
    <property type="entry name" value="ZZ"/>
    <property type="match status" value="1"/>
</dbReference>
<evidence type="ECO:0000256" key="2">
    <source>
        <dbReference type="ARBA" id="ARBA00022771"/>
    </source>
</evidence>
<feature type="region of interest" description="Disordered" evidence="5">
    <location>
        <begin position="257"/>
        <end position="313"/>
    </location>
</feature>
<feature type="domain" description="PB1" evidence="7">
    <location>
        <begin position="1"/>
        <end position="79"/>
    </location>
</feature>
<keyword evidence="2 4" id="KW-0863">Zinc-finger</keyword>